<gene>
    <name evidence="3" type="ORF">DAKH74_043800</name>
</gene>
<dbReference type="SUPFAM" id="SSF48464">
    <property type="entry name" value="ENTH/VHS domain"/>
    <property type="match status" value="1"/>
</dbReference>
<evidence type="ECO:0000256" key="1">
    <source>
        <dbReference type="SAM" id="MobiDB-lite"/>
    </source>
</evidence>
<feature type="compositionally biased region" description="Polar residues" evidence="1">
    <location>
        <begin position="370"/>
        <end position="380"/>
    </location>
</feature>
<dbReference type="GO" id="GO:0030276">
    <property type="term" value="F:clathrin binding"/>
    <property type="evidence" value="ECO:0007669"/>
    <property type="project" value="TreeGrafter"/>
</dbReference>
<dbReference type="Pfam" id="PF01417">
    <property type="entry name" value="ENTH"/>
    <property type="match status" value="1"/>
</dbReference>
<dbReference type="InterPro" id="IPR013809">
    <property type="entry name" value="ENTH"/>
</dbReference>
<reference evidence="3 4" key="1">
    <citation type="journal article" date="2023" name="Elife">
        <title>Identification of key yeast species and microbe-microbe interactions impacting larval growth of Drosophila in the wild.</title>
        <authorList>
            <person name="Mure A."/>
            <person name="Sugiura Y."/>
            <person name="Maeda R."/>
            <person name="Honda K."/>
            <person name="Sakurai N."/>
            <person name="Takahashi Y."/>
            <person name="Watada M."/>
            <person name="Katoh T."/>
            <person name="Gotoh A."/>
            <person name="Gotoh Y."/>
            <person name="Taniguchi I."/>
            <person name="Nakamura K."/>
            <person name="Hayashi T."/>
            <person name="Katayama T."/>
            <person name="Uemura T."/>
            <person name="Hattori Y."/>
        </authorList>
    </citation>
    <scope>NUCLEOTIDE SEQUENCE [LARGE SCALE GENOMIC DNA]</scope>
    <source>
        <strain evidence="3 4">KH-74</strain>
    </source>
</reference>
<dbReference type="GO" id="GO:0005768">
    <property type="term" value="C:endosome"/>
    <property type="evidence" value="ECO:0007669"/>
    <property type="project" value="TreeGrafter"/>
</dbReference>
<dbReference type="Proteomes" id="UP001377567">
    <property type="component" value="Unassembled WGS sequence"/>
</dbReference>
<evidence type="ECO:0000313" key="4">
    <source>
        <dbReference type="Proteomes" id="UP001377567"/>
    </source>
</evidence>
<dbReference type="GO" id="GO:0030125">
    <property type="term" value="C:clathrin vesicle coat"/>
    <property type="evidence" value="ECO:0007669"/>
    <property type="project" value="TreeGrafter"/>
</dbReference>
<keyword evidence="4" id="KW-1185">Reference proteome</keyword>
<dbReference type="GO" id="GO:0005886">
    <property type="term" value="C:plasma membrane"/>
    <property type="evidence" value="ECO:0007669"/>
    <property type="project" value="TreeGrafter"/>
</dbReference>
<dbReference type="GO" id="GO:0005543">
    <property type="term" value="F:phospholipid binding"/>
    <property type="evidence" value="ECO:0007669"/>
    <property type="project" value="TreeGrafter"/>
</dbReference>
<dbReference type="EMBL" id="BTGD01000016">
    <property type="protein sequence ID" value="GMM57764.1"/>
    <property type="molecule type" value="Genomic_DNA"/>
</dbReference>
<dbReference type="AlphaFoldDB" id="A0AAV5S1M5"/>
<name>A0AAV5S1M5_MAUHU</name>
<dbReference type="PANTHER" id="PTHR12276:SF45">
    <property type="entry name" value="CLATHRIN INTERACTOR 1"/>
    <property type="match status" value="1"/>
</dbReference>
<protein>
    <submittedName>
        <fullName evidence="3">Ent3 protein</fullName>
    </submittedName>
</protein>
<dbReference type="GO" id="GO:0006897">
    <property type="term" value="P:endocytosis"/>
    <property type="evidence" value="ECO:0007669"/>
    <property type="project" value="TreeGrafter"/>
</dbReference>
<dbReference type="Gene3D" id="1.25.40.90">
    <property type="match status" value="1"/>
</dbReference>
<dbReference type="InterPro" id="IPR008942">
    <property type="entry name" value="ENTH_VHS"/>
</dbReference>
<dbReference type="GO" id="GO:0006895">
    <property type="term" value="P:Golgi to endosome transport"/>
    <property type="evidence" value="ECO:0007669"/>
    <property type="project" value="TreeGrafter"/>
</dbReference>
<evidence type="ECO:0000313" key="3">
    <source>
        <dbReference type="EMBL" id="GMM57764.1"/>
    </source>
</evidence>
<feature type="domain" description="ENTH" evidence="2">
    <location>
        <begin position="24"/>
        <end position="157"/>
    </location>
</feature>
<feature type="compositionally biased region" description="Basic and acidic residues" evidence="1">
    <location>
        <begin position="323"/>
        <end position="332"/>
    </location>
</feature>
<evidence type="ECO:0000259" key="2">
    <source>
        <dbReference type="PROSITE" id="PS50942"/>
    </source>
</evidence>
<dbReference type="SMART" id="SM00273">
    <property type="entry name" value="ENTH"/>
    <property type="match status" value="1"/>
</dbReference>
<dbReference type="PANTHER" id="PTHR12276">
    <property type="entry name" value="EPSIN/ENT-RELATED"/>
    <property type="match status" value="1"/>
</dbReference>
<dbReference type="PROSITE" id="PS50942">
    <property type="entry name" value="ENTH"/>
    <property type="match status" value="1"/>
</dbReference>
<sequence length="386" mass="41571">MSLEDTLANMSLYDAKKYFRKAQNMMYNYTDMEAKVREATNNEPWGCSSTLMEQIAQGTYNIREREEILGLLTRRFVEKSGAEWRQIYKALQLVDYLVRHGSERFIDDLRQAIRLLELLESFHYIDSEGRDQGVNVRNRAQQITHLLRDDAMVRQERKKARETAQKYKGVQGGAGTSVMGAGAGPDAMNPGAGFTKSNRAGLSVSADFDRASDDEREYVAPGASKHVDKEQFSFGTGASAPSTAAAASASSDDEFADFQSAAPVAQAQEPAATSLMDFGDFATAAPAASAPTPAVAAPAPVVPAIAAANVKKSDPFSSLFDTAKTDKTEKPKPKPSAKASVQDDIFGDMASATPAKPATPAQDDDFGEMTSAQPAAQSQGDLLDLI</sequence>
<dbReference type="GO" id="GO:0005829">
    <property type="term" value="C:cytosol"/>
    <property type="evidence" value="ECO:0007669"/>
    <property type="project" value="GOC"/>
</dbReference>
<feature type="compositionally biased region" description="Low complexity" evidence="1">
    <location>
        <begin position="350"/>
        <end position="361"/>
    </location>
</feature>
<dbReference type="FunFam" id="1.25.40.90:FF:000006">
    <property type="entry name" value="Clathrin interactor 1"/>
    <property type="match status" value="1"/>
</dbReference>
<comment type="caution">
    <text evidence="3">The sequence shown here is derived from an EMBL/GenBank/DDBJ whole genome shotgun (WGS) entry which is preliminary data.</text>
</comment>
<accession>A0AAV5S1M5</accession>
<proteinExistence type="predicted"/>
<feature type="region of interest" description="Disordered" evidence="1">
    <location>
        <begin position="321"/>
        <end position="386"/>
    </location>
</feature>
<organism evidence="3 4">
    <name type="scientific">Maudiozyma humilis</name>
    <name type="common">Sour dough yeast</name>
    <name type="synonym">Kazachstania humilis</name>
    <dbReference type="NCBI Taxonomy" id="51915"/>
    <lineage>
        <taxon>Eukaryota</taxon>
        <taxon>Fungi</taxon>
        <taxon>Dikarya</taxon>
        <taxon>Ascomycota</taxon>
        <taxon>Saccharomycotina</taxon>
        <taxon>Saccharomycetes</taxon>
        <taxon>Saccharomycetales</taxon>
        <taxon>Saccharomycetaceae</taxon>
        <taxon>Maudiozyma</taxon>
    </lineage>
</organism>